<name>A0A1H6H6D9_CHRCI</name>
<dbReference type="EMBL" id="FNWQ01000001">
    <property type="protein sequence ID" value="SEH29824.1"/>
    <property type="molecule type" value="Genomic_DNA"/>
</dbReference>
<evidence type="ECO:0000313" key="1">
    <source>
        <dbReference type="EMBL" id="SEH29824.1"/>
    </source>
</evidence>
<dbReference type="Proteomes" id="UP000198561">
    <property type="component" value="Unassembled WGS sequence"/>
</dbReference>
<organism evidence="1 2">
    <name type="scientific">Chryseobacterium culicis</name>
    <dbReference type="NCBI Taxonomy" id="680127"/>
    <lineage>
        <taxon>Bacteria</taxon>
        <taxon>Pseudomonadati</taxon>
        <taxon>Bacteroidota</taxon>
        <taxon>Flavobacteriia</taxon>
        <taxon>Flavobacteriales</taxon>
        <taxon>Weeksellaceae</taxon>
        <taxon>Chryseobacterium group</taxon>
        <taxon>Chryseobacterium</taxon>
    </lineage>
</organism>
<proteinExistence type="predicted"/>
<reference evidence="1 2" key="1">
    <citation type="submission" date="2016-10" db="EMBL/GenBank/DDBJ databases">
        <authorList>
            <person name="de Groot N.N."/>
        </authorList>
    </citation>
    <scope>NUCLEOTIDE SEQUENCE [LARGE SCALE GENOMIC DNA]</scope>
    <source>
        <strain evidence="1 2">DSM 23031</strain>
    </source>
</reference>
<sequence length="149" mass="17258">MIKFSLLLLLAYVLYYAGNFIYDLFLKKDPARQDEPEVYSLSDISDINLEPLSVNIEDVESLIMPKSFSKNEVIPQHSPENEERFSLDELRKRFESELDLDDYGKKEPENIEGSAKSNHKGWDDILQLSETMVQMVANIEGHKVYHSMV</sequence>
<accession>A0A1H6H6D9</accession>
<dbReference type="AlphaFoldDB" id="A0A1H6H6D9"/>
<evidence type="ECO:0000313" key="2">
    <source>
        <dbReference type="Proteomes" id="UP000198561"/>
    </source>
</evidence>
<dbReference type="STRING" id="680127.SAMN05421593_1190"/>
<protein>
    <submittedName>
        <fullName evidence="1">Uncharacterized protein</fullName>
    </submittedName>
</protein>
<gene>
    <name evidence="1" type="ORF">SAMN05421593_1190</name>
</gene>